<dbReference type="SMART" id="SM00353">
    <property type="entry name" value="HLH"/>
    <property type="match status" value="2"/>
</dbReference>
<dbReference type="AlphaFoldDB" id="A0AAV6HJW1"/>
<dbReference type="EMBL" id="JADWDJ010000001">
    <property type="protein sequence ID" value="KAG5285836.1"/>
    <property type="molecule type" value="Genomic_DNA"/>
</dbReference>
<evidence type="ECO:0000259" key="9">
    <source>
        <dbReference type="PROSITE" id="PS50888"/>
    </source>
</evidence>
<feature type="compositionally biased region" description="Acidic residues" evidence="8">
    <location>
        <begin position="479"/>
        <end position="488"/>
    </location>
</feature>
<keyword evidence="2" id="KW-0805">Transcription regulation</keyword>
<evidence type="ECO:0000313" key="10">
    <source>
        <dbReference type="EMBL" id="KAG5285836.1"/>
    </source>
</evidence>
<feature type="domain" description="BHLH" evidence="9">
    <location>
        <begin position="498"/>
        <end position="553"/>
    </location>
</feature>
<feature type="compositionally biased region" description="Polar residues" evidence="8">
    <location>
        <begin position="38"/>
        <end position="53"/>
    </location>
</feature>
<dbReference type="GO" id="GO:0005667">
    <property type="term" value="C:transcription regulator complex"/>
    <property type="evidence" value="ECO:0007669"/>
    <property type="project" value="TreeGrafter"/>
</dbReference>
<sequence>MAAVGTDKELSDLLDFTAMFEVPSVGGKIRTLGEERTGNSSWAPGDQNGTAFNQPRGYSEPTYSDHDGILQPFGTPGIGGKERYPFGMQAGMMCGDMPMPGADTHSNSGLKPDSQYHQGYSRRRPTDEPIDSQPKKRKVPGLPSSVVYPTSGEDYSSDGAGYPTSKPGSVYPSQYYLTEGMMDSWGQSGYPAGLLQNSPHIAQQAPFSAANPQDRLQKRQPLAISPQNYPLQAGDMNGYHSGPSAYGPPNGADSIMANRGVAPGSSGDEIGKALASIYPSESNGASFPSTPPTPVGSVGSPQAIAASQWSRSSAQATPSPSFEGGMQAKVGDSLEEALTVLRGHAVGAPGDLVNLLSSAGGSSSTSSLLTQAFSLAGRMLPIHHEDGAGMTPSGPLLHGHHNPGAPQSSQPEGFNGGLLRTSHSSSSLDIKREDKEDDENSSLNDKSEDERRDAKLARSRTRDQPFTLHSNSAQSDSGADNEDDEDLPPEVKVEREKERRQANNQRERLRVRDINEAFKELGRMCQLQMRPGQDKPQTKLLVLQHAVQVILNLEQQVRDPTPPPLTRSPAITCCSSVCEESLTAEEKELRERERRLANNARERVRVRDINEAFKELGRMCQLHLHSDKAQTKLVILQQAVQVILGLEKEPDRRLYAYSSREEFKPQGSLPEASRGGKPRQPHVTLRLSSRDRAAVALMTAIISASRHASTLPQCVLEYTYTSEEGVFGLLLDWMQARPPPRRHKPS</sequence>
<feature type="domain" description="BHLH" evidence="9">
    <location>
        <begin position="593"/>
        <end position="646"/>
    </location>
</feature>
<evidence type="ECO:0000256" key="8">
    <source>
        <dbReference type="SAM" id="MobiDB-lite"/>
    </source>
</evidence>
<keyword evidence="11" id="KW-1185">Reference proteome</keyword>
<evidence type="ECO:0000256" key="6">
    <source>
        <dbReference type="ARBA" id="ARBA00041064"/>
    </source>
</evidence>
<feature type="region of interest" description="Disordered" evidence="8">
    <location>
        <begin position="281"/>
        <end position="327"/>
    </location>
</feature>
<dbReference type="GO" id="GO:0046983">
    <property type="term" value="F:protein dimerization activity"/>
    <property type="evidence" value="ECO:0007669"/>
    <property type="project" value="InterPro"/>
</dbReference>
<organism evidence="10 11">
    <name type="scientific">Alosa alosa</name>
    <name type="common">allis shad</name>
    <dbReference type="NCBI Taxonomy" id="278164"/>
    <lineage>
        <taxon>Eukaryota</taxon>
        <taxon>Metazoa</taxon>
        <taxon>Chordata</taxon>
        <taxon>Craniata</taxon>
        <taxon>Vertebrata</taxon>
        <taxon>Euteleostomi</taxon>
        <taxon>Actinopterygii</taxon>
        <taxon>Neopterygii</taxon>
        <taxon>Teleostei</taxon>
        <taxon>Clupei</taxon>
        <taxon>Clupeiformes</taxon>
        <taxon>Clupeoidei</taxon>
        <taxon>Clupeidae</taxon>
        <taxon>Alosa</taxon>
    </lineage>
</organism>
<dbReference type="InterPro" id="IPR036638">
    <property type="entry name" value="HLH_DNA-bd_sf"/>
</dbReference>
<keyword evidence="5" id="KW-0539">Nucleus</keyword>
<dbReference type="PROSITE" id="PS50888">
    <property type="entry name" value="BHLH"/>
    <property type="match status" value="2"/>
</dbReference>
<feature type="region of interest" description="Disordered" evidence="8">
    <location>
        <begin position="384"/>
        <end position="507"/>
    </location>
</feature>
<protein>
    <recommendedName>
        <fullName evidence="6">Transcription factor E2-alpha</fullName>
    </recommendedName>
    <alternativeName>
        <fullName evidence="7">Transcription factor 3</fullName>
    </alternativeName>
</protein>
<evidence type="ECO:0000256" key="4">
    <source>
        <dbReference type="ARBA" id="ARBA00023163"/>
    </source>
</evidence>
<dbReference type="GO" id="GO:0000981">
    <property type="term" value="F:DNA-binding transcription factor activity, RNA polymerase II-specific"/>
    <property type="evidence" value="ECO:0007669"/>
    <property type="project" value="TreeGrafter"/>
</dbReference>
<evidence type="ECO:0000256" key="3">
    <source>
        <dbReference type="ARBA" id="ARBA00023125"/>
    </source>
</evidence>
<feature type="region of interest" description="Disordered" evidence="8">
    <location>
        <begin position="237"/>
        <end position="264"/>
    </location>
</feature>
<reference evidence="10 11" key="1">
    <citation type="submission" date="2020-10" db="EMBL/GenBank/DDBJ databases">
        <title>Chromosome-scale genome assembly of the Allis shad, Alosa alosa.</title>
        <authorList>
            <person name="Margot Z."/>
            <person name="Christophe K."/>
            <person name="Cabau C."/>
            <person name="Louis A."/>
            <person name="Berthelot C."/>
            <person name="Parey E."/>
            <person name="Roest Crollius H."/>
            <person name="Montfort J."/>
            <person name="Robinson-Rechavi M."/>
            <person name="Bucao C."/>
            <person name="Bouchez O."/>
            <person name="Gislard M."/>
            <person name="Lluch J."/>
            <person name="Milhes M."/>
            <person name="Lampietro C."/>
            <person name="Lopez Roques C."/>
            <person name="Donnadieu C."/>
            <person name="Braasch I."/>
            <person name="Desvignes T."/>
            <person name="Postlethwait J."/>
            <person name="Bobe J."/>
            <person name="Guiguen Y."/>
        </authorList>
    </citation>
    <scope>NUCLEOTIDE SEQUENCE [LARGE SCALE GENOMIC DNA]</scope>
    <source>
        <strain evidence="10">M-15738</strain>
        <tissue evidence="10">Blood</tissue>
    </source>
</reference>
<feature type="compositionally biased region" description="Polar residues" evidence="8">
    <location>
        <begin position="467"/>
        <end position="478"/>
    </location>
</feature>
<evidence type="ECO:0000256" key="1">
    <source>
        <dbReference type="ARBA" id="ARBA00004123"/>
    </source>
</evidence>
<dbReference type="PANTHER" id="PTHR11793:SF7">
    <property type="entry name" value="TRANSCRIPTION FACTOR E2-ALPHA"/>
    <property type="match status" value="1"/>
</dbReference>
<comment type="subcellular location">
    <subcellularLocation>
        <location evidence="1">Nucleus</location>
    </subcellularLocation>
</comment>
<dbReference type="InterPro" id="IPR011598">
    <property type="entry name" value="bHLH_dom"/>
</dbReference>
<feature type="compositionally biased region" description="Low complexity" evidence="8">
    <location>
        <begin position="302"/>
        <end position="316"/>
    </location>
</feature>
<proteinExistence type="predicted"/>
<dbReference type="GO" id="GO:0005634">
    <property type="term" value="C:nucleus"/>
    <property type="evidence" value="ECO:0007669"/>
    <property type="project" value="UniProtKB-SubCell"/>
</dbReference>
<evidence type="ECO:0000313" key="11">
    <source>
        <dbReference type="Proteomes" id="UP000823561"/>
    </source>
</evidence>
<feature type="region of interest" description="Disordered" evidence="8">
    <location>
        <begin position="35"/>
        <end position="69"/>
    </location>
</feature>
<dbReference type="GO" id="GO:0000785">
    <property type="term" value="C:chromatin"/>
    <property type="evidence" value="ECO:0007669"/>
    <property type="project" value="TreeGrafter"/>
</dbReference>
<dbReference type="Proteomes" id="UP000823561">
    <property type="component" value="Chromosome 1"/>
</dbReference>
<evidence type="ECO:0000256" key="2">
    <source>
        <dbReference type="ARBA" id="ARBA00023015"/>
    </source>
</evidence>
<keyword evidence="4" id="KW-0804">Transcription</keyword>
<feature type="compositionally biased region" description="Basic and acidic residues" evidence="8">
    <location>
        <begin position="489"/>
        <end position="507"/>
    </location>
</feature>
<accession>A0AAV6HJW1</accession>
<gene>
    <name evidence="10" type="ORF">AALO_G00008020</name>
</gene>
<dbReference type="Gene3D" id="4.10.280.10">
    <property type="entry name" value="Helix-loop-helix DNA-binding domain"/>
    <property type="match status" value="2"/>
</dbReference>
<feature type="compositionally biased region" description="Basic and acidic residues" evidence="8">
    <location>
        <begin position="445"/>
        <end position="463"/>
    </location>
</feature>
<dbReference type="InterPro" id="IPR051098">
    <property type="entry name" value="NeuroDiff_E-box_TFs"/>
</dbReference>
<dbReference type="SUPFAM" id="SSF47459">
    <property type="entry name" value="HLH, helix-loop-helix DNA-binding domain"/>
    <property type="match status" value="2"/>
</dbReference>
<dbReference type="GO" id="GO:0000978">
    <property type="term" value="F:RNA polymerase II cis-regulatory region sequence-specific DNA binding"/>
    <property type="evidence" value="ECO:0007669"/>
    <property type="project" value="TreeGrafter"/>
</dbReference>
<dbReference type="Pfam" id="PF00010">
    <property type="entry name" value="HLH"/>
    <property type="match status" value="2"/>
</dbReference>
<evidence type="ECO:0000256" key="5">
    <source>
        <dbReference type="ARBA" id="ARBA00023242"/>
    </source>
</evidence>
<dbReference type="CDD" id="cd18943">
    <property type="entry name" value="bHLH_E-protein_E47-like"/>
    <property type="match status" value="2"/>
</dbReference>
<feature type="region of interest" description="Disordered" evidence="8">
    <location>
        <begin position="97"/>
        <end position="169"/>
    </location>
</feature>
<name>A0AAV6HJW1_9TELE</name>
<keyword evidence="3" id="KW-0238">DNA-binding</keyword>
<evidence type="ECO:0000256" key="7">
    <source>
        <dbReference type="ARBA" id="ARBA00041234"/>
    </source>
</evidence>
<dbReference type="FunFam" id="4.10.280.10:FF:000001">
    <property type="entry name" value="Putative transcription factor 12"/>
    <property type="match status" value="1"/>
</dbReference>
<comment type="caution">
    <text evidence="10">The sequence shown here is derived from an EMBL/GenBank/DDBJ whole genome shotgun (WGS) entry which is preliminary data.</text>
</comment>
<dbReference type="PANTHER" id="PTHR11793">
    <property type="entry name" value="BASIC HELIX-LOOP-HELIX TRANSCRIPTION FACTOR"/>
    <property type="match status" value="1"/>
</dbReference>